<accession>A0A7H0LD55</accession>
<dbReference type="RefSeq" id="WP_187759957.1">
    <property type="nucleotide sequence ID" value="NZ_CP061038.1"/>
</dbReference>
<dbReference type="KEGG" id="spap:H3Z74_12275"/>
<dbReference type="Proteomes" id="UP000516148">
    <property type="component" value="Chromosome"/>
</dbReference>
<organism evidence="1 2">
    <name type="scientific">Sphingomonas alpina</name>
    <dbReference type="NCBI Taxonomy" id="653931"/>
    <lineage>
        <taxon>Bacteria</taxon>
        <taxon>Pseudomonadati</taxon>
        <taxon>Pseudomonadota</taxon>
        <taxon>Alphaproteobacteria</taxon>
        <taxon>Sphingomonadales</taxon>
        <taxon>Sphingomonadaceae</taxon>
        <taxon>Sphingomonas</taxon>
    </lineage>
</organism>
<dbReference type="AlphaFoldDB" id="A0A7H0LD55"/>
<gene>
    <name evidence="1" type="ORF">H3Z74_12275</name>
</gene>
<evidence type="ECO:0000313" key="1">
    <source>
        <dbReference type="EMBL" id="QNQ07608.1"/>
    </source>
</evidence>
<keyword evidence="2" id="KW-1185">Reference proteome</keyword>
<sequence>MTVHLFKGPGRIFAVTADETGGNLPARYAPWTAFKSLEMTRGEALPGVEVDECLDDIERFGFHITDAHVRIRDQGAD</sequence>
<proteinExistence type="predicted"/>
<protein>
    <submittedName>
        <fullName evidence="1">Uncharacterized protein</fullName>
    </submittedName>
</protein>
<reference evidence="1 2" key="1">
    <citation type="submission" date="2020-09" db="EMBL/GenBank/DDBJ databases">
        <title>Sphingomonas sp., a new species isolated from pork steak.</title>
        <authorList>
            <person name="Heidler von Heilborn D."/>
        </authorList>
    </citation>
    <scope>NUCLEOTIDE SEQUENCE [LARGE SCALE GENOMIC DNA]</scope>
    <source>
        <strain evidence="2">S8-3T</strain>
    </source>
</reference>
<evidence type="ECO:0000313" key="2">
    <source>
        <dbReference type="Proteomes" id="UP000516148"/>
    </source>
</evidence>
<name>A0A7H0LD55_9SPHN</name>
<dbReference type="EMBL" id="CP061038">
    <property type="protein sequence ID" value="QNQ07608.1"/>
    <property type="molecule type" value="Genomic_DNA"/>
</dbReference>